<protein>
    <submittedName>
        <fullName evidence="1">RHS repeat-associated core domain-containing protein</fullName>
    </submittedName>
</protein>
<dbReference type="SUPFAM" id="SSF56399">
    <property type="entry name" value="ADP-ribosylation"/>
    <property type="match status" value="1"/>
</dbReference>
<reference evidence="1 2" key="1">
    <citation type="submission" date="2018-01" db="EMBL/GenBank/DDBJ databases">
        <title>Tropical forage species Digitaria eriantha prevents oxidative stress under low temperature conditions by the incorporation of polyhydroxybutyrate-producing endophytic bacteria.</title>
        <authorList>
            <person name="Stritzler M."/>
            <person name="Ayub N."/>
        </authorList>
    </citation>
    <scope>NUCLEOTIDE SEQUENCE [LARGE SCALE GENOMIC DNA]</scope>
    <source>
        <strain evidence="1 2">FR1</strain>
    </source>
</reference>
<sequence>MPTTQLCTYHYDPLDRLTSHTTTTYAPIQRFYCKSRLATEIGGAISRSIVQHDDQLLAQTETQSNARQATLLATDQQRSVLQAITSNESQSCTYSPYGYRPAGNGLLSLLGFNGERPDPVTGYYFLGNGYRAFNPVLMRFNSPDKLSPFGKGGINPYAYCSGDPINRSDPNGTVGVFNAFFQSRRLSLPSSFLPAPSAFRRPSLPLGFHTSGPETVFSSIFHQPKGWHEIPTSVEGLHYTQGGRHIINTQVQRLDVQAHSVLTKLNSPPDVPELGLAVELKQRAFLFNHYEDNLARLLLDRSDAETRTYFQRLSIEKATRGEVQGIDMRTARGWEQQFLKHVKTGRISEWESNFLKPLNVSFIRQ</sequence>
<name>A0ABM6QX10_PSEO1</name>
<evidence type="ECO:0000313" key="2">
    <source>
        <dbReference type="Proteomes" id="UP000235315"/>
    </source>
</evidence>
<dbReference type="NCBIfam" id="TIGR03696">
    <property type="entry name" value="Rhs_assc_core"/>
    <property type="match status" value="1"/>
</dbReference>
<gene>
    <name evidence="1" type="ORF">C1C98_08400</name>
</gene>
<dbReference type="EMBL" id="CP025738">
    <property type="protein sequence ID" value="AUO45475.1"/>
    <property type="molecule type" value="Genomic_DNA"/>
</dbReference>
<organism evidence="1 2">
    <name type="scientific">Pseudomonas ogarae (strain DSM 112162 / CECT 30235 / F113)</name>
    <dbReference type="NCBI Taxonomy" id="1114970"/>
    <lineage>
        <taxon>Bacteria</taxon>
        <taxon>Pseudomonadati</taxon>
        <taxon>Pseudomonadota</taxon>
        <taxon>Gammaproteobacteria</taxon>
        <taxon>Pseudomonadales</taxon>
        <taxon>Pseudomonadaceae</taxon>
        <taxon>Pseudomonas</taxon>
    </lineage>
</organism>
<proteinExistence type="predicted"/>
<keyword evidence="2" id="KW-1185">Reference proteome</keyword>
<dbReference type="RefSeq" id="WP_014337173.1">
    <property type="nucleotide sequence ID" value="NC_016830.1"/>
</dbReference>
<dbReference type="InterPro" id="IPR022385">
    <property type="entry name" value="Rhs_assc_core"/>
</dbReference>
<dbReference type="Gene3D" id="2.180.10.10">
    <property type="entry name" value="RHS repeat-associated core"/>
    <property type="match status" value="1"/>
</dbReference>
<accession>A0ABM6QX10</accession>
<evidence type="ECO:0000313" key="1">
    <source>
        <dbReference type="EMBL" id="AUO45475.1"/>
    </source>
</evidence>
<dbReference type="Proteomes" id="UP000235315">
    <property type="component" value="Chromosome"/>
</dbReference>